<evidence type="ECO:0000256" key="2">
    <source>
        <dbReference type="ARBA" id="ARBA00022553"/>
    </source>
</evidence>
<dbReference type="Gene3D" id="3.30.559.10">
    <property type="entry name" value="Chloramphenicol acetyltransferase-like domain"/>
    <property type="match status" value="2"/>
</dbReference>
<evidence type="ECO:0000256" key="4">
    <source>
        <dbReference type="ARBA" id="ARBA00029454"/>
    </source>
</evidence>
<feature type="domain" description="Carrier" evidence="6">
    <location>
        <begin position="1408"/>
        <end position="1484"/>
    </location>
</feature>
<dbReference type="FunFam" id="3.30.300.30:FF:000015">
    <property type="entry name" value="Nonribosomal peptide synthase SidD"/>
    <property type="match status" value="1"/>
</dbReference>
<dbReference type="SUPFAM" id="SSF52777">
    <property type="entry name" value="CoA-dependent acyltransferases"/>
    <property type="match status" value="4"/>
</dbReference>
<dbReference type="InterPro" id="IPR000873">
    <property type="entry name" value="AMP-dep_synth/lig_dom"/>
</dbReference>
<keyword evidence="8" id="KW-1185">Reference proteome</keyword>
<feature type="region of interest" description="Disordered" evidence="5">
    <location>
        <begin position="29"/>
        <end position="53"/>
    </location>
</feature>
<comment type="similarity">
    <text evidence="4">Belongs to the NRP synthetase family.</text>
</comment>
<dbReference type="GO" id="GO:0005737">
    <property type="term" value="C:cytoplasm"/>
    <property type="evidence" value="ECO:0007669"/>
    <property type="project" value="TreeGrafter"/>
</dbReference>
<dbReference type="PROSITE" id="PS00455">
    <property type="entry name" value="AMP_BINDING"/>
    <property type="match status" value="1"/>
</dbReference>
<dbReference type="InterPro" id="IPR042099">
    <property type="entry name" value="ANL_N_sf"/>
</dbReference>
<evidence type="ECO:0000256" key="1">
    <source>
        <dbReference type="ARBA" id="ARBA00022450"/>
    </source>
</evidence>
<dbReference type="CDD" id="cd19545">
    <property type="entry name" value="FUM14_C_NRPS-like"/>
    <property type="match status" value="1"/>
</dbReference>
<dbReference type="InterPro" id="IPR036736">
    <property type="entry name" value="ACP-like_sf"/>
</dbReference>
<evidence type="ECO:0000259" key="6">
    <source>
        <dbReference type="PROSITE" id="PS50075"/>
    </source>
</evidence>
<evidence type="ECO:0000313" key="7">
    <source>
        <dbReference type="EMBL" id="RMZ74480.1"/>
    </source>
</evidence>
<sequence length="1936" mass="214257">MMHLPNEDRTVRFSAVPDVHVKAMQSNGELRNREQSNHGNDTAHSSDQAVKPNEIRIPLPKDSPSDTVLDTVLTAWAVLVERYQREVFSQFTWGVKDGNNGSTQCVLVRNLDWLSHTTSTSLKIKIQEHRLNKMSLDQSAIFFNDGTMEEWTFETSVSLQDGSLHATSKWQTSSMSRHQAVSQLHYFASILDTLFSDPDHPLSDFHSVSGDELDELWSWNTPLHPELRFCMHEKVSEKAAANPDKIAIEAWNGTLTYRQVEDYSNNLAQTLRLLDDSPDQIIPVLFEKSRWTTVAVLAVMKAGACFALLDPAQPEGRLRAVVQQVNAKLFLSSETQTTLAARVGPSANIIPISEAKFDTTCSPCLAGNSTSILPPVSPDQPLYIQFTSGSTGIPKGCIITHSQYTSGAIPRAEAVGYYPHSRVLDFASYAFDVCIDSMLCTLAHGGTLCTPSEERRMNDMSGAMRDMRVTFAGMTPSVARTLDVDILDKLESIALGGEGVSTSDAMSWGQRTRVVNAYGPSEATVGATINDNVAEKSYITMGKRKGCAIWLTEPEDHNRLVPVGAVGELLIEGPIVGNGYLNNPAKTKEVFIEDPEFLIKGSKSYPGRRGRIYKTGDLVRFDPDGNGEPIFVGRQDQQVKLRGQRIELAEIEFNMQKHLPADTQLAVEVIKPGGGGEQTLVAFVVEQKKNGMRHLDGNVFGSFTNKFQTALQAMTKQLSVDLPSYMVPSAYIPLWKMPLLVSCKTDRKRLREIGTSVTRQDLRRFNSAMSEKKEPTTEMEFKLRALWAKILGGDDDFSANDNFFSMGGDSLRAMRLVAAAREDGLVLNVPDIMLNPTLSAMATKIQPLSEEETNDVLPFSMIGQDWDVDTARAEAAQLCGVDAAQVEDVYPCTPLQEGLMALSAKFQNAYVAQRVATLPTQTAQRLKTAFDTALEGCPILRTRIVNVAGRGLFQVVLRNGQLVRQHGANVSEYLKLDRQEPMDLGTALFRYGIVEESATDKCHLVITMHHAVYDGWSMPLVFDRINRAFSGVDTTRPTEFKHFIKHLTSLDPAQAQTYWRERLQGTNPHQFPPLPQRGYTTQADSLLEHYVTVPTSAHSKLTLATIIRGAWALVSSLYMGHPDIVFGETLTGRSAPVPGIEDIEGPMITTVPIRVRLNLDRPISEYLQTVHAQTVQQIPHEHLGLQNIRRLSKDARVACDLRTGLVLHPKEDEDWNIVDDSHPANTFLPADDAEAAREALKFNTYALMLVCTLDENGFLVMASFDSKCISKPTMERVLVVLNRIVLAFLGNPESKLGDVAILDPEEANDAETMRPKDVMSDSAIFMPRTPSPARQDVSQSPNEEKLKPLLSRILGMPAEEINSNDSFFELGGDSIGAMRLVSDARAQGLNLTVAQVFQSNSLAELAALAGNEKEEKLVEILSRILGMHKDEINATDSFFELGGDSIGAMRLVSDARAQGINISVGQVFGSSSLAELAASAQATAVSQPTASSNTPYAALGKEASLFTPDRIGAYLENYEWEIVDVYPTRPLQQLAVEGTVELPRYSLRYELVDFTTSINRSKLAKACQELVARNEVLRTVFVKDDDKTLGVVLASLQAPYTEISVPEGEDMAKFIQSSIQTDIEAPKPYGSSFVSFTLFTNSSGASTLSFRISHAQYDEMCLPTLFAQLSALYSDTPVPETLPFTTHVNHVVLDNIPKAIPYWADLLSGSHMTVLKPSIPLTHRRPTDVYMEFDISSRPANITIGSLPTAAWALVLARRLNLRDVVFGEVVSGRNLGAPNADRIFGPTWQYIPFRVPFASSWTYLDLLNYVQTQHVASAPYESMGFDEIVQNCTDWNRDEVKWFDTVVHQAPAWVEELPFGEVEAKFQTLYPHAEPLREWKCQAFVKEGGKKLGIEIVTFEEWRDEAEGVLKEVGEALGCLMGEGVQKRIFEEVAK</sequence>
<dbReference type="Pfam" id="PF00668">
    <property type="entry name" value="Condensation"/>
    <property type="match status" value="2"/>
</dbReference>
<dbReference type="PROSITE" id="PS00012">
    <property type="entry name" value="PHOSPHOPANTETHEINE"/>
    <property type="match status" value="3"/>
</dbReference>
<dbReference type="GO" id="GO:0044550">
    <property type="term" value="P:secondary metabolite biosynthetic process"/>
    <property type="evidence" value="ECO:0007669"/>
    <property type="project" value="TreeGrafter"/>
</dbReference>
<dbReference type="Gene3D" id="3.30.300.30">
    <property type="match status" value="1"/>
</dbReference>
<dbReference type="GO" id="GO:0043041">
    <property type="term" value="P:amino acid activation for nonribosomal peptide biosynthetic process"/>
    <property type="evidence" value="ECO:0007669"/>
    <property type="project" value="TreeGrafter"/>
</dbReference>
<evidence type="ECO:0000256" key="5">
    <source>
        <dbReference type="SAM" id="MobiDB-lite"/>
    </source>
</evidence>
<dbReference type="Gene3D" id="3.40.50.12780">
    <property type="entry name" value="N-terminal domain of ligase-like"/>
    <property type="match status" value="1"/>
</dbReference>
<dbReference type="InterPro" id="IPR023213">
    <property type="entry name" value="CAT-like_dom_sf"/>
</dbReference>
<dbReference type="FunFam" id="1.10.1200.10:FF:000005">
    <property type="entry name" value="Nonribosomal peptide synthetase 1"/>
    <property type="match status" value="3"/>
</dbReference>
<dbReference type="FunFam" id="3.30.559.30:FF:000003">
    <property type="entry name" value="Nonribosomal peptide synthase SidD"/>
    <property type="match status" value="1"/>
</dbReference>
<dbReference type="SMART" id="SM01294">
    <property type="entry name" value="PKS_PP_betabranch"/>
    <property type="match status" value="1"/>
</dbReference>
<dbReference type="SUPFAM" id="SSF47336">
    <property type="entry name" value="ACP-like"/>
    <property type="match status" value="3"/>
</dbReference>
<dbReference type="InterPro" id="IPR009081">
    <property type="entry name" value="PP-bd_ACP"/>
</dbReference>
<dbReference type="Gene3D" id="1.10.1200.10">
    <property type="entry name" value="ACP-like"/>
    <property type="match status" value="3"/>
</dbReference>
<dbReference type="Pfam" id="PF00550">
    <property type="entry name" value="PP-binding"/>
    <property type="match status" value="3"/>
</dbReference>
<feature type="compositionally biased region" description="Polar residues" evidence="5">
    <location>
        <begin position="37"/>
        <end position="48"/>
    </location>
</feature>
<gene>
    <name evidence="7" type="ORF">GMOD_00003525</name>
</gene>
<reference evidence="7 8" key="1">
    <citation type="journal article" date="2014" name="PLoS ONE">
        <title>De novo Genome Assembly of the Fungal Plant Pathogen Pyrenophora semeniperda.</title>
        <authorList>
            <person name="Soliai M.M."/>
            <person name="Meyer S.E."/>
            <person name="Udall J.A."/>
            <person name="Elzinga D.E."/>
            <person name="Hermansen R.A."/>
            <person name="Bodily P.M."/>
            <person name="Hart A.A."/>
            <person name="Coleman C.E."/>
        </authorList>
    </citation>
    <scope>NUCLEOTIDE SEQUENCE [LARGE SCALE GENOMIC DNA]</scope>
    <source>
        <strain evidence="7 8">CCB06</strain>
        <tissue evidence="7">Mycelium</tissue>
    </source>
</reference>
<dbReference type="PROSITE" id="PS50075">
    <property type="entry name" value="CARRIER"/>
    <property type="match status" value="3"/>
</dbReference>
<dbReference type="OrthoDB" id="416786at2759"/>
<dbReference type="InterPro" id="IPR001242">
    <property type="entry name" value="Condensation_dom"/>
</dbReference>
<dbReference type="Gene3D" id="3.30.559.30">
    <property type="entry name" value="Nonribosomal peptide synthetase, condensation domain"/>
    <property type="match status" value="2"/>
</dbReference>
<dbReference type="CDD" id="cd19542">
    <property type="entry name" value="CT_NRPS-like"/>
    <property type="match status" value="1"/>
</dbReference>
<feature type="domain" description="Carrier" evidence="6">
    <location>
        <begin position="1340"/>
        <end position="1413"/>
    </location>
</feature>
<dbReference type="CDD" id="cd05918">
    <property type="entry name" value="A_NRPS_SidN3_like"/>
    <property type="match status" value="1"/>
</dbReference>
<proteinExistence type="inferred from homology"/>
<dbReference type="InterPro" id="IPR020806">
    <property type="entry name" value="PKS_PP-bd"/>
</dbReference>
<dbReference type="Proteomes" id="UP000265663">
    <property type="component" value="Unassembled WGS sequence"/>
</dbReference>
<evidence type="ECO:0000256" key="3">
    <source>
        <dbReference type="ARBA" id="ARBA00022598"/>
    </source>
</evidence>
<keyword evidence="1" id="KW-0596">Phosphopantetheine</keyword>
<dbReference type="InterPro" id="IPR045851">
    <property type="entry name" value="AMP-bd_C_sf"/>
</dbReference>
<dbReference type="EMBL" id="KE747844">
    <property type="protein sequence ID" value="RMZ74480.1"/>
    <property type="molecule type" value="Genomic_DNA"/>
</dbReference>
<dbReference type="FunFam" id="3.40.50.12780:FF:000014">
    <property type="entry name" value="Nonribosomal peptide synthetase 1"/>
    <property type="match status" value="1"/>
</dbReference>
<dbReference type="Pfam" id="PF00501">
    <property type="entry name" value="AMP-binding"/>
    <property type="match status" value="1"/>
</dbReference>
<dbReference type="InterPro" id="IPR020845">
    <property type="entry name" value="AMP-binding_CS"/>
</dbReference>
<dbReference type="PANTHER" id="PTHR45527">
    <property type="entry name" value="NONRIBOSOMAL PEPTIDE SYNTHETASE"/>
    <property type="match status" value="1"/>
</dbReference>
<organism evidence="7 8">
    <name type="scientific">Pyrenophora seminiperda CCB06</name>
    <dbReference type="NCBI Taxonomy" id="1302712"/>
    <lineage>
        <taxon>Eukaryota</taxon>
        <taxon>Fungi</taxon>
        <taxon>Dikarya</taxon>
        <taxon>Ascomycota</taxon>
        <taxon>Pezizomycotina</taxon>
        <taxon>Dothideomycetes</taxon>
        <taxon>Pleosporomycetidae</taxon>
        <taxon>Pleosporales</taxon>
        <taxon>Pleosporineae</taxon>
        <taxon>Pleosporaceae</taxon>
        <taxon>Pyrenophora</taxon>
    </lineage>
</organism>
<dbReference type="GO" id="GO:0031177">
    <property type="term" value="F:phosphopantetheine binding"/>
    <property type="evidence" value="ECO:0007669"/>
    <property type="project" value="InterPro"/>
</dbReference>
<name>A0A3M7MJ18_9PLEO</name>
<keyword evidence="2" id="KW-0597">Phosphoprotein</keyword>
<keyword evidence="3" id="KW-0436">Ligase</keyword>
<dbReference type="SUPFAM" id="SSF56801">
    <property type="entry name" value="Acetyl-CoA synthetase-like"/>
    <property type="match status" value="1"/>
</dbReference>
<evidence type="ECO:0000313" key="8">
    <source>
        <dbReference type="Proteomes" id="UP000265663"/>
    </source>
</evidence>
<dbReference type="PANTHER" id="PTHR45527:SF3">
    <property type="entry name" value="SIDEROPHORE SYNTHETASE (EUROFUNG)"/>
    <property type="match status" value="1"/>
</dbReference>
<protein>
    <submittedName>
        <fullName evidence="7">Nonribosomal peptide synthetase</fullName>
    </submittedName>
</protein>
<feature type="domain" description="Carrier" evidence="6">
    <location>
        <begin position="774"/>
        <end position="849"/>
    </location>
</feature>
<dbReference type="SMART" id="SM00823">
    <property type="entry name" value="PKS_PP"/>
    <property type="match status" value="3"/>
</dbReference>
<dbReference type="InterPro" id="IPR006162">
    <property type="entry name" value="Ppantetheine_attach_site"/>
</dbReference>
<dbReference type="GO" id="GO:0016874">
    <property type="term" value="F:ligase activity"/>
    <property type="evidence" value="ECO:0007669"/>
    <property type="project" value="UniProtKB-KW"/>
</dbReference>
<accession>A0A3M7MJ18</accession>